<dbReference type="Gene3D" id="1.10.287.130">
    <property type="match status" value="1"/>
</dbReference>
<dbReference type="RefSeq" id="WP_038084784.1">
    <property type="nucleotide sequence ID" value="NZ_JHEG04000001.1"/>
</dbReference>
<evidence type="ECO:0000256" key="8">
    <source>
        <dbReference type="PROSITE-ProRule" id="PRU00169"/>
    </source>
</evidence>
<dbReference type="InterPro" id="IPR004358">
    <property type="entry name" value="Sig_transdc_His_kin-like_C"/>
</dbReference>
<comment type="caution">
    <text evidence="13">The sequence shown here is derived from an EMBL/GenBank/DDBJ whole genome shotgun (WGS) entry which is preliminary data.</text>
</comment>
<keyword evidence="6" id="KW-0902">Two-component regulatory system</keyword>
<dbReference type="Proteomes" id="UP000029738">
    <property type="component" value="Unassembled WGS sequence"/>
</dbReference>
<evidence type="ECO:0000259" key="11">
    <source>
        <dbReference type="PROSITE" id="PS50110"/>
    </source>
</evidence>
<evidence type="ECO:0000256" key="1">
    <source>
        <dbReference type="ARBA" id="ARBA00000085"/>
    </source>
</evidence>
<dbReference type="InterPro" id="IPR036890">
    <property type="entry name" value="HATPase_C_sf"/>
</dbReference>
<dbReference type="SUPFAM" id="SSF55874">
    <property type="entry name" value="ATPase domain of HSP90 chaperone/DNA topoisomerase II/histidine kinase"/>
    <property type="match status" value="1"/>
</dbReference>
<dbReference type="InterPro" id="IPR005467">
    <property type="entry name" value="His_kinase_dom"/>
</dbReference>
<accession>A0A0C1N3K1</accession>
<dbReference type="InterPro" id="IPR003594">
    <property type="entry name" value="HATPase_dom"/>
</dbReference>
<keyword evidence="5 13" id="KW-0418">Kinase</keyword>
<evidence type="ECO:0000313" key="12">
    <source>
        <dbReference type="EMBL" id="KAF3885115.1"/>
    </source>
</evidence>
<dbReference type="SUPFAM" id="SSF52172">
    <property type="entry name" value="CheY-like"/>
    <property type="match status" value="1"/>
</dbReference>
<dbReference type="Gene3D" id="3.40.50.2300">
    <property type="match status" value="1"/>
</dbReference>
<reference evidence="12" key="2">
    <citation type="submission" date="2019-11" db="EMBL/GenBank/DDBJ databases">
        <title>Improved Assembly of Tolypothrix boutellei genome.</title>
        <authorList>
            <person name="Sarangi A.N."/>
            <person name="Mukherjee M."/>
            <person name="Ghosh S."/>
            <person name="Singh D."/>
            <person name="Das A."/>
            <person name="Kant S."/>
            <person name="Prusty A."/>
            <person name="Tripathy S."/>
        </authorList>
    </citation>
    <scope>NUCLEOTIDE SEQUENCE</scope>
    <source>
        <strain evidence="12">VB521301</strain>
    </source>
</reference>
<evidence type="ECO:0000256" key="5">
    <source>
        <dbReference type="ARBA" id="ARBA00022777"/>
    </source>
</evidence>
<evidence type="ECO:0000256" key="6">
    <source>
        <dbReference type="ARBA" id="ARBA00023012"/>
    </source>
</evidence>
<dbReference type="EC" id="2.7.13.3" evidence="2"/>
<dbReference type="PRINTS" id="PR00344">
    <property type="entry name" value="BCTRLSENSOR"/>
</dbReference>
<keyword evidence="9" id="KW-0175">Coiled coil</keyword>
<dbReference type="EMBL" id="JHEG04000001">
    <property type="protein sequence ID" value="KAF3885115.1"/>
    <property type="molecule type" value="Genomic_DNA"/>
</dbReference>
<dbReference type="STRING" id="1479485.DA73_0232650"/>
<comment type="catalytic activity">
    <reaction evidence="1">
        <text>ATP + protein L-histidine = ADP + protein N-phospho-L-histidine.</text>
        <dbReference type="EC" id="2.7.13.3"/>
    </reaction>
</comment>
<dbReference type="Pfam" id="PF02518">
    <property type="entry name" value="HATPase_c"/>
    <property type="match status" value="1"/>
</dbReference>
<name>A0A0C1N3K1_9CYAN</name>
<gene>
    <name evidence="13" type="ORF">DA73_0232650</name>
    <name evidence="12" type="ORF">DA73_0400006285</name>
</gene>
<dbReference type="Pfam" id="PF00512">
    <property type="entry name" value="HisKA"/>
    <property type="match status" value="1"/>
</dbReference>
<dbReference type="PROSITE" id="PS50110">
    <property type="entry name" value="RESPONSE_REGULATORY"/>
    <property type="match status" value="1"/>
</dbReference>
<dbReference type="Gene3D" id="3.30.565.10">
    <property type="entry name" value="Histidine kinase-like ATPase, C-terminal domain"/>
    <property type="match status" value="1"/>
</dbReference>
<dbReference type="FunFam" id="3.30.565.10:FF:000006">
    <property type="entry name" value="Sensor histidine kinase WalK"/>
    <property type="match status" value="1"/>
</dbReference>
<organism evidence="13">
    <name type="scientific">Tolypothrix bouteillei VB521301</name>
    <dbReference type="NCBI Taxonomy" id="1479485"/>
    <lineage>
        <taxon>Bacteria</taxon>
        <taxon>Bacillati</taxon>
        <taxon>Cyanobacteriota</taxon>
        <taxon>Cyanophyceae</taxon>
        <taxon>Nostocales</taxon>
        <taxon>Tolypothrichaceae</taxon>
        <taxon>Tolypothrix</taxon>
    </lineage>
</organism>
<evidence type="ECO:0000259" key="10">
    <source>
        <dbReference type="PROSITE" id="PS50109"/>
    </source>
</evidence>
<feature type="modified residue" description="4-aspartylphosphate" evidence="8">
    <location>
        <position position="50"/>
    </location>
</feature>
<evidence type="ECO:0000256" key="2">
    <source>
        <dbReference type="ARBA" id="ARBA00012438"/>
    </source>
</evidence>
<proteinExistence type="predicted"/>
<feature type="domain" description="Histidine kinase" evidence="10">
    <location>
        <begin position="167"/>
        <end position="380"/>
    </location>
</feature>
<dbReference type="EMBL" id="JHEG02000058">
    <property type="protein sequence ID" value="KIE09162.1"/>
    <property type="molecule type" value="Genomic_DNA"/>
</dbReference>
<protein>
    <recommendedName>
        <fullName evidence="2">histidine kinase</fullName>
        <ecNumber evidence="2">2.7.13.3</ecNumber>
    </recommendedName>
</protein>
<dbReference type="PROSITE" id="PS50109">
    <property type="entry name" value="HIS_KIN"/>
    <property type="match status" value="1"/>
</dbReference>
<comment type="function">
    <text evidence="7">Photoreceptor which exists in two forms that are reversibly interconvertible by light: the R form that absorbs maximally in the red region of the spectrum and the FR form that absorbs maximally in the far-red region.</text>
</comment>
<dbReference type="CDD" id="cd00082">
    <property type="entry name" value="HisKA"/>
    <property type="match status" value="1"/>
</dbReference>
<sequence>MILIVDDEQHNLRILSSTLTQQGYEVQCAKNGELALLTARETLPDLILLDIIMPDMDGYKVCQHLKADAATRDIPVIFLSAFNETLNKIKAFDVGGADYITKPFHVEEVLVRVKNQLEIRLLQKKLIEKNALLQTENYERQEAQRKLEQITAELKRSNQELEQFAYVAAHDLQEPLRAITSYTQILALEYQDQLDETAIEYVNFIVDGTIRMQQLIQDLLAYSRVGTRGKAFVLTDSNVVLNQALKNLQVAIAEKHAIITYDHLPIILGDKIQLIQLFQNLISNAIKFHREEFPQVHISAHLKDREWLFSVKDNGIGIKQTYLDRIFEIFKRLHSRQEFPGTGIGLAICKKIVNFHHGRIWAESELGVGTTFYFTFPDSTIS</sequence>
<evidence type="ECO:0000256" key="9">
    <source>
        <dbReference type="SAM" id="Coils"/>
    </source>
</evidence>
<dbReference type="SUPFAM" id="SSF47384">
    <property type="entry name" value="Homodimeric domain of signal transducing histidine kinase"/>
    <property type="match status" value="1"/>
</dbReference>
<dbReference type="InterPro" id="IPR003661">
    <property type="entry name" value="HisK_dim/P_dom"/>
</dbReference>
<keyword evidence="14" id="KW-1185">Reference proteome</keyword>
<dbReference type="SMART" id="SM00388">
    <property type="entry name" value="HisKA"/>
    <property type="match status" value="1"/>
</dbReference>
<dbReference type="SMART" id="SM00387">
    <property type="entry name" value="HATPase_c"/>
    <property type="match status" value="1"/>
</dbReference>
<dbReference type="AlphaFoldDB" id="A0A0C1N3K1"/>
<dbReference type="InterPro" id="IPR052162">
    <property type="entry name" value="Sensor_kinase/Photoreceptor"/>
</dbReference>
<evidence type="ECO:0000313" key="14">
    <source>
        <dbReference type="Proteomes" id="UP000029738"/>
    </source>
</evidence>
<reference evidence="13" key="1">
    <citation type="journal article" date="2015" name="Genome Announc.">
        <title>Draft Genome Sequence of Tolypothrix boutellei Strain VB521301.</title>
        <authorList>
            <person name="Chandrababunaidu M.M."/>
            <person name="Singh D."/>
            <person name="Sen D."/>
            <person name="Bhan S."/>
            <person name="Das S."/>
            <person name="Gupta A."/>
            <person name="Adhikary S.P."/>
            <person name="Tripathy S."/>
        </authorList>
    </citation>
    <scope>NUCLEOTIDE SEQUENCE</scope>
    <source>
        <strain evidence="13">VB521301</strain>
    </source>
</reference>
<keyword evidence="4" id="KW-0808">Transferase</keyword>
<dbReference type="GO" id="GO:0000155">
    <property type="term" value="F:phosphorelay sensor kinase activity"/>
    <property type="evidence" value="ECO:0007669"/>
    <property type="project" value="InterPro"/>
</dbReference>
<dbReference type="InterPro" id="IPR001789">
    <property type="entry name" value="Sig_transdc_resp-reg_receiver"/>
</dbReference>
<dbReference type="Pfam" id="PF00072">
    <property type="entry name" value="Response_reg"/>
    <property type="match status" value="1"/>
</dbReference>
<keyword evidence="3 8" id="KW-0597">Phosphoprotein</keyword>
<evidence type="ECO:0000256" key="4">
    <source>
        <dbReference type="ARBA" id="ARBA00022679"/>
    </source>
</evidence>
<evidence type="ECO:0000313" key="13">
    <source>
        <dbReference type="EMBL" id="KIE09162.1"/>
    </source>
</evidence>
<feature type="domain" description="Response regulatory" evidence="11">
    <location>
        <begin position="1"/>
        <end position="117"/>
    </location>
</feature>
<dbReference type="InterPro" id="IPR036097">
    <property type="entry name" value="HisK_dim/P_sf"/>
</dbReference>
<dbReference type="InterPro" id="IPR011006">
    <property type="entry name" value="CheY-like_superfamily"/>
</dbReference>
<dbReference type="OrthoDB" id="1927110at2"/>
<dbReference type="SMART" id="SM00448">
    <property type="entry name" value="REC"/>
    <property type="match status" value="1"/>
</dbReference>
<evidence type="ECO:0000256" key="7">
    <source>
        <dbReference type="ARBA" id="ARBA00055745"/>
    </source>
</evidence>
<dbReference type="PANTHER" id="PTHR43304">
    <property type="entry name" value="PHYTOCHROME-LIKE PROTEIN CPH1"/>
    <property type="match status" value="1"/>
</dbReference>
<dbReference type="PANTHER" id="PTHR43304:SF1">
    <property type="entry name" value="PAC DOMAIN-CONTAINING PROTEIN"/>
    <property type="match status" value="1"/>
</dbReference>
<evidence type="ECO:0000256" key="3">
    <source>
        <dbReference type="ARBA" id="ARBA00022553"/>
    </source>
</evidence>
<feature type="coiled-coil region" evidence="9">
    <location>
        <begin position="133"/>
        <end position="160"/>
    </location>
</feature>
<dbReference type="CDD" id="cd19920">
    <property type="entry name" value="REC_PA4781-like"/>
    <property type="match status" value="1"/>
</dbReference>